<evidence type="ECO:0000313" key="3">
    <source>
        <dbReference type="Proteomes" id="UP000241912"/>
    </source>
</evidence>
<organism evidence="2 3">
    <name type="scientific">Nitrosomonas supralitoralis</name>
    <dbReference type="NCBI Taxonomy" id="2116706"/>
    <lineage>
        <taxon>Bacteria</taxon>
        <taxon>Pseudomonadati</taxon>
        <taxon>Pseudomonadota</taxon>
        <taxon>Betaproteobacteria</taxon>
        <taxon>Nitrosomonadales</taxon>
        <taxon>Nitrosomonadaceae</taxon>
        <taxon>Nitrosomonas</taxon>
    </lineage>
</organism>
<accession>A0A2P7NVR2</accession>
<keyword evidence="3" id="KW-1185">Reference proteome</keyword>
<protein>
    <recommendedName>
        <fullName evidence="1">Plastocyanin-like domain-containing protein</fullName>
    </recommendedName>
</protein>
<dbReference type="EMBL" id="PXXU01000019">
    <property type="protein sequence ID" value="PSJ17515.1"/>
    <property type="molecule type" value="Genomic_DNA"/>
</dbReference>
<dbReference type="GO" id="GO:0005507">
    <property type="term" value="F:copper ion binding"/>
    <property type="evidence" value="ECO:0007669"/>
    <property type="project" value="InterPro"/>
</dbReference>
<evidence type="ECO:0000259" key="1">
    <source>
        <dbReference type="Pfam" id="PF07731"/>
    </source>
</evidence>
<name>A0A2P7NVR2_9PROT</name>
<dbReference type="SUPFAM" id="SSF49503">
    <property type="entry name" value="Cupredoxins"/>
    <property type="match status" value="1"/>
</dbReference>
<dbReference type="Gene3D" id="2.60.40.420">
    <property type="entry name" value="Cupredoxins - blue copper proteins"/>
    <property type="match status" value="1"/>
</dbReference>
<dbReference type="Pfam" id="PF07731">
    <property type="entry name" value="Cu-oxidase_2"/>
    <property type="match status" value="1"/>
</dbReference>
<feature type="domain" description="Plastocyanin-like" evidence="1">
    <location>
        <begin position="87"/>
        <end position="195"/>
    </location>
</feature>
<comment type="caution">
    <text evidence="2">The sequence shown here is derived from an EMBL/GenBank/DDBJ whole genome shotgun (WGS) entry which is preliminary data.</text>
</comment>
<dbReference type="Proteomes" id="UP000241912">
    <property type="component" value="Unassembled WGS sequence"/>
</dbReference>
<dbReference type="OrthoDB" id="9757546at2"/>
<proteinExistence type="predicted"/>
<evidence type="ECO:0000313" key="2">
    <source>
        <dbReference type="EMBL" id="PSJ17515.1"/>
    </source>
</evidence>
<dbReference type="AlphaFoldDB" id="A0A2P7NVR2"/>
<dbReference type="InterPro" id="IPR011706">
    <property type="entry name" value="Cu-oxidase_C"/>
</dbReference>
<dbReference type="GO" id="GO:0016491">
    <property type="term" value="F:oxidoreductase activity"/>
    <property type="evidence" value="ECO:0007669"/>
    <property type="project" value="InterPro"/>
</dbReference>
<gene>
    <name evidence="2" type="ORF">C7H79_07760</name>
</gene>
<reference evidence="2 3" key="1">
    <citation type="submission" date="2018-03" db="EMBL/GenBank/DDBJ databases">
        <title>Draft genome of Nitrosomonas supralitoralis APG5.</title>
        <authorList>
            <person name="Urakawa H."/>
            <person name="Lopez J.V."/>
        </authorList>
    </citation>
    <scope>NUCLEOTIDE SEQUENCE [LARGE SCALE GENOMIC DNA]</scope>
    <source>
        <strain evidence="2 3">APG5</strain>
    </source>
</reference>
<sequence length="257" mass="28387">MIPLPAISAAELENAKHRTFVYGRGAATDMEPVIITQARMKNSPAPNRPGNNFTYDINGQSANLTEFEQLPVHAPKPWGIETDGGDSLGMNPHRVSAAPVMGDLEIWHLVNGGNSWSHNVHVHIEEGRILTRDGKTPPEWEKWARKDIYRLGHLDDSGGEVTFAIRFREFGGTYMSHCHNTQHEDHALLQRWDVNNPGQLKAFLTPEPKWNGCTYTDSVTLPTAASGDVEVAQDFFNHNQASDLLCPSGVTADCPGL</sequence>
<dbReference type="InterPro" id="IPR008972">
    <property type="entry name" value="Cupredoxin"/>
</dbReference>